<gene>
    <name evidence="1" type="ORF">LCGC14_2980690</name>
</gene>
<organism evidence="1">
    <name type="scientific">marine sediment metagenome</name>
    <dbReference type="NCBI Taxonomy" id="412755"/>
    <lineage>
        <taxon>unclassified sequences</taxon>
        <taxon>metagenomes</taxon>
        <taxon>ecological metagenomes</taxon>
    </lineage>
</organism>
<comment type="caution">
    <text evidence="1">The sequence shown here is derived from an EMBL/GenBank/DDBJ whole genome shotgun (WGS) entry which is preliminary data.</text>
</comment>
<name>A0A0F8ZE75_9ZZZZ</name>
<accession>A0A0F8ZE75</accession>
<dbReference type="EMBL" id="LAZR01060865">
    <property type="protein sequence ID" value="KKK64789.1"/>
    <property type="molecule type" value="Genomic_DNA"/>
</dbReference>
<evidence type="ECO:0000313" key="1">
    <source>
        <dbReference type="EMBL" id="KKK64789.1"/>
    </source>
</evidence>
<reference evidence="1" key="1">
    <citation type="journal article" date="2015" name="Nature">
        <title>Complex archaea that bridge the gap between prokaryotes and eukaryotes.</title>
        <authorList>
            <person name="Spang A."/>
            <person name="Saw J.H."/>
            <person name="Jorgensen S.L."/>
            <person name="Zaremba-Niedzwiedzka K."/>
            <person name="Martijn J."/>
            <person name="Lind A.E."/>
            <person name="van Eijk R."/>
            <person name="Schleper C."/>
            <person name="Guy L."/>
            <person name="Ettema T.J."/>
        </authorList>
    </citation>
    <scope>NUCLEOTIDE SEQUENCE</scope>
</reference>
<dbReference type="AlphaFoldDB" id="A0A0F8ZE75"/>
<sequence>MNNKEAAVQEALGTLDLHAVVNAYNARMVGVFSSLKKAREYIKSLDLEGSSIASFSIYKYELDRVEAVYEAERWSLKETTKGKWVRE</sequence>
<proteinExistence type="predicted"/>
<protein>
    <submittedName>
        <fullName evidence="1">Uncharacterized protein</fullName>
    </submittedName>
</protein>